<dbReference type="InterPro" id="IPR017785">
    <property type="entry name" value="Choline-sulfatase"/>
</dbReference>
<dbReference type="GO" id="GO:0008484">
    <property type="term" value="F:sulfuric ester hydrolase activity"/>
    <property type="evidence" value="ECO:0007669"/>
    <property type="project" value="TreeGrafter"/>
</dbReference>
<dbReference type="GO" id="GO:0005737">
    <property type="term" value="C:cytoplasm"/>
    <property type="evidence" value="ECO:0007669"/>
    <property type="project" value="TreeGrafter"/>
</dbReference>
<keyword evidence="2" id="KW-0479">Metal-binding</keyword>
<dbReference type="OrthoDB" id="9795675at2"/>
<keyword evidence="7" id="KW-1185">Reference proteome</keyword>
<evidence type="ECO:0000259" key="4">
    <source>
        <dbReference type="Pfam" id="PF00884"/>
    </source>
</evidence>
<dbReference type="EMBL" id="FODS01000017">
    <property type="protein sequence ID" value="SEO94766.1"/>
    <property type="molecule type" value="Genomic_DNA"/>
</dbReference>
<dbReference type="PANTHER" id="PTHR45953">
    <property type="entry name" value="IDURONATE 2-SULFATASE"/>
    <property type="match status" value="1"/>
</dbReference>
<dbReference type="PROSITE" id="PS00149">
    <property type="entry name" value="SULFATASE_2"/>
    <property type="match status" value="1"/>
</dbReference>
<dbReference type="CDD" id="cd16032">
    <property type="entry name" value="choline-sulfatase"/>
    <property type="match status" value="1"/>
</dbReference>
<feature type="domain" description="Sulfatase N-terminal" evidence="4">
    <location>
        <begin position="4"/>
        <end position="345"/>
    </location>
</feature>
<dbReference type="InterPro" id="IPR017850">
    <property type="entry name" value="Alkaline_phosphatase_core_sf"/>
</dbReference>
<evidence type="ECO:0000259" key="5">
    <source>
        <dbReference type="Pfam" id="PF12411"/>
    </source>
</evidence>
<gene>
    <name evidence="6" type="ORF">SAMN04490248_1177</name>
</gene>
<dbReference type="Pfam" id="PF12411">
    <property type="entry name" value="Choline_sulf_C"/>
    <property type="match status" value="1"/>
</dbReference>
<protein>
    <submittedName>
        <fullName evidence="6">Choline-sulfatase</fullName>
    </submittedName>
</protein>
<organism evidence="6 7">
    <name type="scientific">Salinihabitans flavidus</name>
    <dbReference type="NCBI Taxonomy" id="569882"/>
    <lineage>
        <taxon>Bacteria</taxon>
        <taxon>Pseudomonadati</taxon>
        <taxon>Pseudomonadota</taxon>
        <taxon>Alphaproteobacteria</taxon>
        <taxon>Rhodobacterales</taxon>
        <taxon>Roseobacteraceae</taxon>
        <taxon>Salinihabitans</taxon>
    </lineage>
</organism>
<evidence type="ECO:0000313" key="6">
    <source>
        <dbReference type="EMBL" id="SEO94766.1"/>
    </source>
</evidence>
<dbReference type="Proteomes" id="UP000198893">
    <property type="component" value="Unassembled WGS sequence"/>
</dbReference>
<sequence>MTRPNILIFMVDQLNGTLFPDGPAEWLHAPNLRKLAQRSTRFANAYTASPLCAPGRAAFMSGQLPSQNGVYDNAAEFTSSIPTYAHHLRRAGYQTCLSGKMHFVGPDQLHGFEQRLTTDIYPADFGWTPDYRKPGERIDWWYHNMGSVTGAGVAEISNQMGYDDDVAFQGVQKIYDLSRGLDARPWCLTVSFTHPHDPYVARRKYWDLYEDCEHLQPEVGAIPYDDQDPHSKRIFDANDWRSYDITEENIRRARRAYFANISYLDDKIGEVMEALEATRQEAIILFVSDHGDMLGERGLWFKMSFYEGSARVPLMVAAPGMTPGRVEAPVSTIDVCPTLCELAGVSMEEVMPWTTGESLVPLGSGGPRKSPAAMEYAAEASYAPMVALRVGRWKYTNCAIDPEQLYDMEADPQERNDLAADPAHSEVIERFRIAAAERWDLERFDAEVRESQARRLVIYEALRQGGYYPWDYQPLRDASDRYMRNHMDLNVLEENQRFPRGE</sequence>
<dbReference type="GO" id="GO:0046872">
    <property type="term" value="F:metal ion binding"/>
    <property type="evidence" value="ECO:0007669"/>
    <property type="project" value="UniProtKB-KW"/>
</dbReference>
<accession>A0A1H8TVA5</accession>
<dbReference type="RefSeq" id="WP_093119258.1">
    <property type="nucleotide sequence ID" value="NZ_FODS01000017.1"/>
</dbReference>
<dbReference type="InterPro" id="IPR025863">
    <property type="entry name" value="Choline_sulf_C_dom"/>
</dbReference>
<dbReference type="NCBIfam" id="TIGR03417">
    <property type="entry name" value="chol_sulfatase"/>
    <property type="match status" value="1"/>
</dbReference>
<dbReference type="Pfam" id="PF00884">
    <property type="entry name" value="Sulfatase"/>
    <property type="match status" value="1"/>
</dbReference>
<dbReference type="STRING" id="569882.SAMN04490248_1177"/>
<dbReference type="FunFam" id="3.40.720.10:FF:000032">
    <property type="entry name" value="Choline sulfatase"/>
    <property type="match status" value="1"/>
</dbReference>
<evidence type="ECO:0000256" key="1">
    <source>
        <dbReference type="ARBA" id="ARBA00008779"/>
    </source>
</evidence>
<dbReference type="Gene3D" id="3.40.720.10">
    <property type="entry name" value="Alkaline Phosphatase, subunit A"/>
    <property type="match status" value="1"/>
</dbReference>
<dbReference type="SUPFAM" id="SSF53649">
    <property type="entry name" value="Alkaline phosphatase-like"/>
    <property type="match status" value="1"/>
</dbReference>
<dbReference type="PANTHER" id="PTHR45953:SF1">
    <property type="entry name" value="IDURONATE 2-SULFATASE"/>
    <property type="match status" value="1"/>
</dbReference>
<comment type="similarity">
    <text evidence="1">Belongs to the sulfatase family.</text>
</comment>
<reference evidence="6 7" key="1">
    <citation type="submission" date="2016-10" db="EMBL/GenBank/DDBJ databases">
        <authorList>
            <person name="de Groot N.N."/>
        </authorList>
    </citation>
    <scope>NUCLEOTIDE SEQUENCE [LARGE SCALE GENOMIC DNA]</scope>
    <source>
        <strain evidence="6 7">DSM 27842</strain>
    </source>
</reference>
<dbReference type="InterPro" id="IPR000917">
    <property type="entry name" value="Sulfatase_N"/>
</dbReference>
<keyword evidence="3" id="KW-0378">Hydrolase</keyword>
<evidence type="ECO:0000313" key="7">
    <source>
        <dbReference type="Proteomes" id="UP000198893"/>
    </source>
</evidence>
<proteinExistence type="inferred from homology"/>
<evidence type="ECO:0000256" key="3">
    <source>
        <dbReference type="ARBA" id="ARBA00022801"/>
    </source>
</evidence>
<evidence type="ECO:0000256" key="2">
    <source>
        <dbReference type="ARBA" id="ARBA00022723"/>
    </source>
</evidence>
<name>A0A1H8TVA5_9RHOB</name>
<dbReference type="AlphaFoldDB" id="A0A1H8TVA5"/>
<feature type="domain" description="Choline sulfatase enzyme C-terminal" evidence="5">
    <location>
        <begin position="447"/>
        <end position="498"/>
    </location>
</feature>
<dbReference type="InterPro" id="IPR024607">
    <property type="entry name" value="Sulfatase_CS"/>
</dbReference>